<dbReference type="RefSeq" id="WP_091101316.1">
    <property type="nucleotide sequence ID" value="NZ_FNXE01000040.1"/>
</dbReference>
<feature type="chain" id="PRO_5011525124" evidence="1">
    <location>
        <begin position="21"/>
        <end position="152"/>
    </location>
</feature>
<organism evidence="3 4">
    <name type="scientific">Paenimyroides marinum</name>
    <dbReference type="NCBI Taxonomy" id="1159016"/>
    <lineage>
        <taxon>Bacteria</taxon>
        <taxon>Pseudomonadati</taxon>
        <taxon>Bacteroidota</taxon>
        <taxon>Flavobacteriia</taxon>
        <taxon>Flavobacteriales</taxon>
        <taxon>Flavobacteriaceae</taxon>
        <taxon>Paenimyroides</taxon>
    </lineage>
</organism>
<dbReference type="STRING" id="1159016.SAMN02927937_02413"/>
<protein>
    <submittedName>
        <fullName evidence="3">Lipocalin-like domain-containing protein</fullName>
    </submittedName>
</protein>
<keyword evidence="4" id="KW-1185">Reference proteome</keyword>
<evidence type="ECO:0000259" key="2">
    <source>
        <dbReference type="Pfam" id="PF13648"/>
    </source>
</evidence>
<sequence length="152" mass="16749">MKKVLAIGILSVAMFSCKTATNTKNDVPAQIKLKGEWTLTDVKYPSGYKVTSFHVADAKCFEGSQWKFVSNNNSGTITLNNGSGDCPQYNSKIIWNIKQDGAFNLKLIGDDKAKHVTTGYNLTAANITDETFELIDNSTEATIVYSFVKNHK</sequence>
<evidence type="ECO:0000256" key="1">
    <source>
        <dbReference type="SAM" id="SignalP"/>
    </source>
</evidence>
<evidence type="ECO:0000313" key="4">
    <source>
        <dbReference type="Proteomes" id="UP000199634"/>
    </source>
</evidence>
<accession>A0A1H6M4H2</accession>
<reference evidence="4" key="1">
    <citation type="submission" date="2016-10" db="EMBL/GenBank/DDBJ databases">
        <authorList>
            <person name="Varghese N."/>
            <person name="Submissions S."/>
        </authorList>
    </citation>
    <scope>NUCLEOTIDE SEQUENCE [LARGE SCALE GENOMIC DNA]</scope>
    <source>
        <strain evidence="4">CGMCC 1.10825</strain>
    </source>
</reference>
<dbReference type="PROSITE" id="PS51257">
    <property type="entry name" value="PROKAR_LIPOPROTEIN"/>
    <property type="match status" value="1"/>
</dbReference>
<proteinExistence type="predicted"/>
<name>A0A1H6M4H2_9FLAO</name>
<dbReference type="Proteomes" id="UP000199634">
    <property type="component" value="Unassembled WGS sequence"/>
</dbReference>
<evidence type="ECO:0000313" key="3">
    <source>
        <dbReference type="EMBL" id="SEH96171.1"/>
    </source>
</evidence>
<keyword evidence="1" id="KW-0732">Signal</keyword>
<dbReference type="InterPro" id="IPR024311">
    <property type="entry name" value="Lipocalin-like"/>
</dbReference>
<dbReference type="EMBL" id="FNXE01000040">
    <property type="protein sequence ID" value="SEH96171.1"/>
    <property type="molecule type" value="Genomic_DNA"/>
</dbReference>
<dbReference type="Pfam" id="PF13648">
    <property type="entry name" value="Lipocalin_4"/>
    <property type="match status" value="1"/>
</dbReference>
<dbReference type="AlphaFoldDB" id="A0A1H6M4H2"/>
<feature type="domain" description="Lipocalin-like" evidence="2">
    <location>
        <begin position="33"/>
        <end position="125"/>
    </location>
</feature>
<feature type="signal peptide" evidence="1">
    <location>
        <begin position="1"/>
        <end position="20"/>
    </location>
</feature>
<dbReference type="OrthoDB" id="1121756at2"/>
<gene>
    <name evidence="3" type="ORF">SAMN02927937_02413</name>
</gene>